<dbReference type="OrthoDB" id="9792991at2"/>
<name>A0A0M1LIR0_CLOBO</name>
<keyword evidence="12" id="KW-0902">Two-component regulatory system</keyword>
<dbReference type="FunFam" id="1.10.287.130:FF:000008">
    <property type="entry name" value="Two-component sensor histidine kinase"/>
    <property type="match status" value="1"/>
</dbReference>
<feature type="domain" description="Histidine kinase" evidence="15">
    <location>
        <begin position="524"/>
        <end position="722"/>
    </location>
</feature>
<dbReference type="EMBL" id="SWOV01000020">
    <property type="protein sequence ID" value="NFF88042.1"/>
    <property type="molecule type" value="Genomic_DNA"/>
</dbReference>
<dbReference type="Gene3D" id="3.30.565.10">
    <property type="entry name" value="Histidine kinase-like ATPase, C-terminal domain"/>
    <property type="match status" value="1"/>
</dbReference>
<dbReference type="Pfam" id="PF02518">
    <property type="entry name" value="HATPase_c"/>
    <property type="match status" value="1"/>
</dbReference>
<evidence type="ECO:0000256" key="8">
    <source>
        <dbReference type="ARBA" id="ARBA00022741"/>
    </source>
</evidence>
<dbReference type="SUPFAM" id="SSF55874">
    <property type="entry name" value="ATPase domain of HSP90 chaperone/DNA topoisomerase II/histidine kinase"/>
    <property type="match status" value="1"/>
</dbReference>
<evidence type="ECO:0000256" key="5">
    <source>
        <dbReference type="ARBA" id="ARBA00022553"/>
    </source>
</evidence>
<accession>A0A0M1LIR0</accession>
<feature type="transmembrane region" description="Helical" evidence="14">
    <location>
        <begin position="343"/>
        <end position="368"/>
    </location>
</feature>
<dbReference type="PROSITE" id="PS50109">
    <property type="entry name" value="HIS_KIN"/>
    <property type="match status" value="1"/>
</dbReference>
<keyword evidence="7 14" id="KW-0812">Transmembrane</keyword>
<evidence type="ECO:0000256" key="3">
    <source>
        <dbReference type="ARBA" id="ARBA00012438"/>
    </source>
</evidence>
<dbReference type="AlphaFoldDB" id="A0A0M1LIR0"/>
<keyword evidence="11 14" id="KW-1133">Transmembrane helix</keyword>
<dbReference type="GO" id="GO:0000155">
    <property type="term" value="F:phosphorelay sensor kinase activity"/>
    <property type="evidence" value="ECO:0007669"/>
    <property type="project" value="InterPro"/>
</dbReference>
<evidence type="ECO:0000313" key="16">
    <source>
        <dbReference type="EMBL" id="NFF88042.1"/>
    </source>
</evidence>
<feature type="transmembrane region" description="Helical" evidence="14">
    <location>
        <begin position="256"/>
        <end position="279"/>
    </location>
</feature>
<dbReference type="RefSeq" id="WP_053341987.1">
    <property type="nucleotide sequence ID" value="NZ_JACBBZ010000006.1"/>
</dbReference>
<dbReference type="InterPro" id="IPR003594">
    <property type="entry name" value="HATPase_dom"/>
</dbReference>
<keyword evidence="9 16" id="KW-0418">Kinase</keyword>
<dbReference type="SMART" id="SM00387">
    <property type="entry name" value="HATPase_c"/>
    <property type="match status" value="1"/>
</dbReference>
<keyword evidence="6" id="KW-0808">Transferase</keyword>
<gene>
    <name evidence="16" type="ORF">FC774_09195</name>
    <name evidence="17" type="ORF">FDB51_10880</name>
</gene>
<evidence type="ECO:0000256" key="4">
    <source>
        <dbReference type="ARBA" id="ARBA00022475"/>
    </source>
</evidence>
<dbReference type="GO" id="GO:0005886">
    <property type="term" value="C:plasma membrane"/>
    <property type="evidence" value="ECO:0007669"/>
    <property type="project" value="UniProtKB-SubCell"/>
</dbReference>
<evidence type="ECO:0000313" key="18">
    <source>
        <dbReference type="Proteomes" id="UP000473681"/>
    </source>
</evidence>
<feature type="transmembrane region" description="Helical" evidence="14">
    <location>
        <begin position="9"/>
        <end position="33"/>
    </location>
</feature>
<dbReference type="SMART" id="SM00388">
    <property type="entry name" value="HisKA"/>
    <property type="match status" value="1"/>
</dbReference>
<evidence type="ECO:0000256" key="14">
    <source>
        <dbReference type="SAM" id="Phobius"/>
    </source>
</evidence>
<feature type="transmembrane region" description="Helical" evidence="14">
    <location>
        <begin position="420"/>
        <end position="453"/>
    </location>
</feature>
<dbReference type="Pfam" id="PF00512">
    <property type="entry name" value="HisKA"/>
    <property type="match status" value="1"/>
</dbReference>
<dbReference type="PANTHER" id="PTHR45528:SF1">
    <property type="entry name" value="SENSOR HISTIDINE KINASE CPXA"/>
    <property type="match status" value="1"/>
</dbReference>
<dbReference type="InterPro" id="IPR050398">
    <property type="entry name" value="HssS/ArlS-like"/>
</dbReference>
<proteinExistence type="predicted"/>
<comment type="caution">
    <text evidence="16">The sequence shown here is derived from an EMBL/GenBank/DDBJ whole genome shotgun (WGS) entry which is preliminary data.</text>
</comment>
<keyword evidence="5" id="KW-0597">Phosphoprotein</keyword>
<evidence type="ECO:0000256" key="10">
    <source>
        <dbReference type="ARBA" id="ARBA00022840"/>
    </source>
</evidence>
<evidence type="ECO:0000313" key="19">
    <source>
        <dbReference type="Proteomes" id="UP000476820"/>
    </source>
</evidence>
<dbReference type="SUPFAM" id="SSF47384">
    <property type="entry name" value="Homodimeric domain of signal transducing histidine kinase"/>
    <property type="match status" value="1"/>
</dbReference>
<sequence>MKNINKKPYIINIIAILIVIMTSIGIISFYPIIGKLSQKTEPSSPYEEYNILKEIYDSSYVLYKDFLEKEQDNSLNFSEVYIKEIGDDPHTEEFIDESENNYNSQRKNYINGINEQFNSQLRSWEGNLARNLKNLEYLVINKNGDITKTNSENSLQSLILGDNTEELKNLQDIYGFYMVMQFDEDGKLKVNNVHGADEFNVRNNFINFDFENLVHIYDNNVEFNKIKDTTFVYAIPKELKYNDSISTMIERSSININYNVIVTTVLIILSIILILSLLVPYKVGKEVLGIKYIFKIPFEVLVFIFGCAAMMSGVLSCGSILETLQGILGAGFIGFGITQEMDWILRIIINTVLWSVITFAILSGAMLLKHIFKTGFVKYFRENLLIVKIFRLSKKWINNLIDYMSNVDLTDKSNKFIIKILAINFVALVIICSIWFFGIMAALLYTVVLFIILKKYSDDIKGKYQILLNATNKIAEGSLDVEINEDLGLFNSFKDEIKKIQQGFKKAVDEEVKSQKMKTELISNVSHDLKTPLTSIITYIDLLKDENISEEDRKSYIDTIDKKSQRLKFLIEDLFEVSKATSGNVQLNLVKVDIVELMRQTQIELSDKINNSGLILKNNFPENKIILNLDSQKTFRIFENLINNIAKYAMKDSRVYIDILEEEDCIEILLKNMSAVEIDFNPNEIVERFARGDSSRNTEGSGLGLAISKSFVELQGGSFSVEVDGDLFKVIISFKKIAIN</sequence>
<dbReference type="InterPro" id="IPR005467">
    <property type="entry name" value="His_kinase_dom"/>
</dbReference>
<comment type="catalytic activity">
    <reaction evidence="1">
        <text>ATP + protein L-histidine = ADP + protein N-phospho-L-histidine.</text>
        <dbReference type="EC" id="2.7.13.3"/>
    </reaction>
</comment>
<evidence type="ECO:0000259" key="15">
    <source>
        <dbReference type="PROSITE" id="PS50109"/>
    </source>
</evidence>
<feature type="transmembrane region" description="Helical" evidence="14">
    <location>
        <begin position="300"/>
        <end position="321"/>
    </location>
</feature>
<evidence type="ECO:0000256" key="6">
    <source>
        <dbReference type="ARBA" id="ARBA00022679"/>
    </source>
</evidence>
<evidence type="ECO:0000256" key="9">
    <source>
        <dbReference type="ARBA" id="ARBA00022777"/>
    </source>
</evidence>
<evidence type="ECO:0000256" key="12">
    <source>
        <dbReference type="ARBA" id="ARBA00023012"/>
    </source>
</evidence>
<dbReference type="InterPro" id="IPR036890">
    <property type="entry name" value="HATPase_C_sf"/>
</dbReference>
<evidence type="ECO:0000256" key="1">
    <source>
        <dbReference type="ARBA" id="ARBA00000085"/>
    </source>
</evidence>
<keyword evidence="13 14" id="KW-0472">Membrane</keyword>
<dbReference type="EMBL" id="SWVK01000014">
    <property type="protein sequence ID" value="NFN35615.1"/>
    <property type="molecule type" value="Genomic_DNA"/>
</dbReference>
<evidence type="ECO:0000256" key="13">
    <source>
        <dbReference type="ARBA" id="ARBA00023136"/>
    </source>
</evidence>
<organism evidence="16 19">
    <name type="scientific">Clostridium botulinum</name>
    <dbReference type="NCBI Taxonomy" id="1491"/>
    <lineage>
        <taxon>Bacteria</taxon>
        <taxon>Bacillati</taxon>
        <taxon>Bacillota</taxon>
        <taxon>Clostridia</taxon>
        <taxon>Eubacteriales</taxon>
        <taxon>Clostridiaceae</taxon>
        <taxon>Clostridium</taxon>
    </lineage>
</organism>
<evidence type="ECO:0000256" key="7">
    <source>
        <dbReference type="ARBA" id="ARBA00022692"/>
    </source>
</evidence>
<dbReference type="CDD" id="cd00082">
    <property type="entry name" value="HisKA"/>
    <property type="match status" value="1"/>
</dbReference>
<keyword evidence="4" id="KW-1003">Cell membrane</keyword>
<dbReference type="InterPro" id="IPR003661">
    <property type="entry name" value="HisK_dim/P_dom"/>
</dbReference>
<comment type="subcellular location">
    <subcellularLocation>
        <location evidence="2">Cell membrane</location>
        <topology evidence="2">Multi-pass membrane protein</topology>
    </subcellularLocation>
</comment>
<dbReference type="Proteomes" id="UP000476820">
    <property type="component" value="Unassembled WGS sequence"/>
</dbReference>
<dbReference type="EC" id="2.7.13.3" evidence="3"/>
<evidence type="ECO:0000256" key="11">
    <source>
        <dbReference type="ARBA" id="ARBA00022989"/>
    </source>
</evidence>
<evidence type="ECO:0000313" key="17">
    <source>
        <dbReference type="EMBL" id="NFN35615.1"/>
    </source>
</evidence>
<dbReference type="InterPro" id="IPR036097">
    <property type="entry name" value="HisK_dim/P_sf"/>
</dbReference>
<evidence type="ECO:0000256" key="2">
    <source>
        <dbReference type="ARBA" id="ARBA00004651"/>
    </source>
</evidence>
<keyword evidence="8" id="KW-0547">Nucleotide-binding</keyword>
<protein>
    <recommendedName>
        <fullName evidence="3">histidine kinase</fullName>
        <ecNumber evidence="3">2.7.13.3</ecNumber>
    </recommendedName>
</protein>
<dbReference type="PANTHER" id="PTHR45528">
    <property type="entry name" value="SENSOR HISTIDINE KINASE CPXA"/>
    <property type="match status" value="1"/>
</dbReference>
<dbReference type="Proteomes" id="UP000473681">
    <property type="component" value="Unassembled WGS sequence"/>
</dbReference>
<dbReference type="GO" id="GO:0005524">
    <property type="term" value="F:ATP binding"/>
    <property type="evidence" value="ECO:0007669"/>
    <property type="project" value="UniProtKB-KW"/>
</dbReference>
<reference evidence="18 19" key="1">
    <citation type="submission" date="2019-04" db="EMBL/GenBank/DDBJ databases">
        <title>Genome sequencing of Clostridium botulinum Groups I-IV and Clostridium butyricum.</title>
        <authorList>
            <person name="Brunt J."/>
            <person name="Van Vliet A.H.M."/>
            <person name="Stringer S.C."/>
            <person name="Carter A.T."/>
            <person name="Peck M.W."/>
        </authorList>
    </citation>
    <scope>NUCLEOTIDE SEQUENCE [LARGE SCALE GENOMIC DNA]</scope>
    <source>
        <strain evidence="16 19">1605</strain>
        <strain evidence="17 18">CB-K-33E</strain>
    </source>
</reference>
<dbReference type="Gene3D" id="1.10.287.130">
    <property type="match status" value="1"/>
</dbReference>
<keyword evidence="10" id="KW-0067">ATP-binding</keyword>